<sequence length="492" mass="54239">MSERSSVLAIVATGVLLGVLFYALIVDADGLGINLVLVQMVFVVAVTVLARRTGHAFRRVAWVAAAFSLMFAATFALYASPLGHAVAGVGFLVSQAVFVLYVIGHHADFHHPLQFLYSAFLVIPIRAMTRVSIFCHVLPQGSRLPSSASPIFIGLGILIPLLIVFEALFASADPLFEQYISGMFDVISLPSWISHMFGTAFWSVAFVAVLGLSFWRRVAFKPHMRPDQSGHTESVVVLGGVIILFATFLIVQASYLFGGEAAFQATDYTFSEYARRGFDELVAVATIVILLFLSLRFFHGDRATHVLRALHGVLFGETLLVLISAIVRMNLYVDAYGYTTARLFTYWFLAVVAALLALAFIHLIRDIAQPRFVRQGLVLVGVFALTFVLSAPDAMSFRLNTDRILTQGSVNQIDVYNASAEAYDMLVRLEQDGVAIEDGDVNASPFDLPFGSYYQRGDWRTWNWAKSHIDPAQPFPWLGCVTEACLKIQSDQ</sequence>
<evidence type="ECO:0000313" key="2">
    <source>
        <dbReference type="EMBL" id="OGL98555.1"/>
    </source>
</evidence>
<dbReference type="InterPro" id="IPR025291">
    <property type="entry name" value="DUF4153"/>
</dbReference>
<accession>A0A1F7W6X0</accession>
<keyword evidence="1" id="KW-0812">Transmembrane</keyword>
<feature type="transmembrane region" description="Helical" evidence="1">
    <location>
        <begin position="343"/>
        <end position="364"/>
    </location>
</feature>
<dbReference type="AlphaFoldDB" id="A0A1F7W6X0"/>
<feature type="transmembrane region" description="Helical" evidence="1">
    <location>
        <begin position="7"/>
        <end position="25"/>
    </location>
</feature>
<feature type="transmembrane region" description="Helical" evidence="1">
    <location>
        <begin position="277"/>
        <end position="298"/>
    </location>
</feature>
<evidence type="ECO:0000256" key="1">
    <source>
        <dbReference type="SAM" id="Phobius"/>
    </source>
</evidence>
<feature type="transmembrane region" description="Helical" evidence="1">
    <location>
        <begin position="61"/>
        <end position="79"/>
    </location>
</feature>
<dbReference type="EMBL" id="MGFE01000019">
    <property type="protein sequence ID" value="OGL98555.1"/>
    <property type="molecule type" value="Genomic_DNA"/>
</dbReference>
<comment type="caution">
    <text evidence="2">The sequence shown here is derived from an EMBL/GenBank/DDBJ whole genome shotgun (WGS) entry which is preliminary data.</text>
</comment>
<organism evidence="2 3">
    <name type="scientific">Candidatus Uhrbacteria bacterium RIFOXYB2_FULL_57_15</name>
    <dbReference type="NCBI Taxonomy" id="1802422"/>
    <lineage>
        <taxon>Bacteria</taxon>
        <taxon>Candidatus Uhriibacteriota</taxon>
    </lineage>
</organism>
<feature type="transmembrane region" description="Helical" evidence="1">
    <location>
        <begin position="376"/>
        <end position="395"/>
    </location>
</feature>
<keyword evidence="1" id="KW-1133">Transmembrane helix</keyword>
<keyword evidence="1" id="KW-0472">Membrane</keyword>
<feature type="transmembrane region" description="Helical" evidence="1">
    <location>
        <begin position="31"/>
        <end position="49"/>
    </location>
</feature>
<feature type="transmembrane region" description="Helical" evidence="1">
    <location>
        <begin position="235"/>
        <end position="257"/>
    </location>
</feature>
<name>A0A1F7W6X0_9BACT</name>
<proteinExistence type="predicted"/>
<gene>
    <name evidence="2" type="ORF">A2304_04270</name>
</gene>
<protein>
    <submittedName>
        <fullName evidence="2">Uncharacterized protein</fullName>
    </submittedName>
</protein>
<evidence type="ECO:0000313" key="3">
    <source>
        <dbReference type="Proteomes" id="UP000176501"/>
    </source>
</evidence>
<feature type="transmembrane region" description="Helical" evidence="1">
    <location>
        <begin position="192"/>
        <end position="215"/>
    </location>
</feature>
<feature type="transmembrane region" description="Helical" evidence="1">
    <location>
        <begin position="151"/>
        <end position="172"/>
    </location>
</feature>
<feature type="transmembrane region" description="Helical" evidence="1">
    <location>
        <begin position="85"/>
        <end position="104"/>
    </location>
</feature>
<feature type="transmembrane region" description="Helical" evidence="1">
    <location>
        <begin position="310"/>
        <end position="331"/>
    </location>
</feature>
<dbReference type="Pfam" id="PF13687">
    <property type="entry name" value="DUF4153"/>
    <property type="match status" value="1"/>
</dbReference>
<reference evidence="2 3" key="1">
    <citation type="journal article" date="2016" name="Nat. Commun.">
        <title>Thousands of microbial genomes shed light on interconnected biogeochemical processes in an aquifer system.</title>
        <authorList>
            <person name="Anantharaman K."/>
            <person name="Brown C.T."/>
            <person name="Hug L.A."/>
            <person name="Sharon I."/>
            <person name="Castelle C.J."/>
            <person name="Probst A.J."/>
            <person name="Thomas B.C."/>
            <person name="Singh A."/>
            <person name="Wilkins M.J."/>
            <person name="Karaoz U."/>
            <person name="Brodie E.L."/>
            <person name="Williams K.H."/>
            <person name="Hubbard S.S."/>
            <person name="Banfield J.F."/>
        </authorList>
    </citation>
    <scope>NUCLEOTIDE SEQUENCE [LARGE SCALE GENOMIC DNA]</scope>
</reference>
<dbReference type="Proteomes" id="UP000176501">
    <property type="component" value="Unassembled WGS sequence"/>
</dbReference>